<keyword evidence="3" id="KW-1185">Reference proteome</keyword>
<comment type="caution">
    <text evidence="2">The sequence shown here is derived from an EMBL/GenBank/DDBJ whole genome shotgun (WGS) entry which is preliminary data.</text>
</comment>
<sequence>MGEARRRDEQLTGDCAACPGRVPRRAAGLTADTATPLAGQGLWDALSCHGKTAAADARIAATGPPSAVGGSGSLIAVNAAYPRRAIRAPTTGSAIRLALTAAACTLPDRNITTAGSRTPGGAAPSVAGPDRQVPKASPGRWTFAGQAALIRGMTTTEALT</sequence>
<feature type="region of interest" description="Disordered" evidence="1">
    <location>
        <begin position="110"/>
        <end position="139"/>
    </location>
</feature>
<protein>
    <submittedName>
        <fullName evidence="2">Uncharacterized protein</fullName>
    </submittedName>
</protein>
<evidence type="ECO:0000313" key="2">
    <source>
        <dbReference type="EMBL" id="MDP5306780.1"/>
    </source>
</evidence>
<reference evidence="2 3" key="1">
    <citation type="submission" date="2023-08" db="EMBL/GenBank/DDBJ databases">
        <authorList>
            <person name="Park J.-S."/>
        </authorList>
    </citation>
    <scope>NUCLEOTIDE SEQUENCE [LARGE SCALE GENOMIC DNA]</scope>
    <source>
        <strain evidence="2 3">2205BS29-5</strain>
    </source>
</reference>
<evidence type="ECO:0000256" key="1">
    <source>
        <dbReference type="SAM" id="MobiDB-lite"/>
    </source>
</evidence>
<gene>
    <name evidence="2" type="ORF">Q5Y72_06725</name>
</gene>
<dbReference type="Proteomes" id="UP001224997">
    <property type="component" value="Unassembled WGS sequence"/>
</dbReference>
<dbReference type="RefSeq" id="WP_305962619.1">
    <property type="nucleotide sequence ID" value="NZ_JAVAMQ010000004.1"/>
</dbReference>
<accession>A0ABT9JAY7</accession>
<dbReference type="EMBL" id="JAVAMQ010000004">
    <property type="protein sequence ID" value="MDP5306780.1"/>
    <property type="molecule type" value="Genomic_DNA"/>
</dbReference>
<name>A0ABT9JAY7_9RHOB</name>
<organism evidence="2 3">
    <name type="scientific">Paracoccus spongiarum</name>
    <dbReference type="NCBI Taxonomy" id="3064387"/>
    <lineage>
        <taxon>Bacteria</taxon>
        <taxon>Pseudomonadati</taxon>
        <taxon>Pseudomonadota</taxon>
        <taxon>Alphaproteobacteria</taxon>
        <taxon>Rhodobacterales</taxon>
        <taxon>Paracoccaceae</taxon>
        <taxon>Paracoccus</taxon>
    </lineage>
</organism>
<evidence type="ECO:0000313" key="3">
    <source>
        <dbReference type="Proteomes" id="UP001224997"/>
    </source>
</evidence>
<proteinExistence type="predicted"/>